<keyword evidence="1" id="KW-1133">Transmembrane helix</keyword>
<reference evidence="2 3" key="1">
    <citation type="submission" date="2018-03" db="EMBL/GenBank/DDBJ databases">
        <title>Candida pseudohaemulonii genome assembly and annotation.</title>
        <authorList>
            <person name="Munoz J.F."/>
            <person name="Gade L.G."/>
            <person name="Chow N.A."/>
            <person name="Litvintseva A.P."/>
            <person name="Loparev V.N."/>
            <person name="Cuomo C.A."/>
        </authorList>
    </citation>
    <scope>NUCLEOTIDE SEQUENCE [LARGE SCALE GENOMIC DNA]</scope>
    <source>
        <strain evidence="2 3">B12108</strain>
    </source>
</reference>
<accession>A0A2P7YHA8</accession>
<evidence type="ECO:0000313" key="2">
    <source>
        <dbReference type="EMBL" id="PSK35352.1"/>
    </source>
</evidence>
<dbReference type="RefSeq" id="XP_024711868.1">
    <property type="nucleotide sequence ID" value="XM_024859916.1"/>
</dbReference>
<feature type="transmembrane region" description="Helical" evidence="1">
    <location>
        <begin position="217"/>
        <end position="239"/>
    </location>
</feature>
<evidence type="ECO:0000256" key="1">
    <source>
        <dbReference type="SAM" id="Phobius"/>
    </source>
</evidence>
<dbReference type="AlphaFoldDB" id="A0A2P7YHA8"/>
<feature type="transmembrane region" description="Helical" evidence="1">
    <location>
        <begin position="160"/>
        <end position="178"/>
    </location>
</feature>
<dbReference type="Proteomes" id="UP000241107">
    <property type="component" value="Unassembled WGS sequence"/>
</dbReference>
<proteinExistence type="predicted"/>
<organism evidence="2 3">
    <name type="scientific">Candidozyma pseudohaemuli</name>
    <dbReference type="NCBI Taxonomy" id="418784"/>
    <lineage>
        <taxon>Eukaryota</taxon>
        <taxon>Fungi</taxon>
        <taxon>Dikarya</taxon>
        <taxon>Ascomycota</taxon>
        <taxon>Saccharomycotina</taxon>
        <taxon>Pichiomycetes</taxon>
        <taxon>Metschnikowiaceae</taxon>
        <taxon>Candidozyma</taxon>
    </lineage>
</organism>
<keyword evidence="1" id="KW-0472">Membrane</keyword>
<evidence type="ECO:0008006" key="4">
    <source>
        <dbReference type="Google" id="ProtNLM"/>
    </source>
</evidence>
<protein>
    <recommendedName>
        <fullName evidence="4">Transmembrane protein</fullName>
    </recommendedName>
</protein>
<keyword evidence="3" id="KW-1185">Reference proteome</keyword>
<dbReference type="VEuPathDB" id="FungiDB:C7M61_004597"/>
<evidence type="ECO:0000313" key="3">
    <source>
        <dbReference type="Proteomes" id="UP000241107"/>
    </source>
</evidence>
<comment type="caution">
    <text evidence="2">The sequence shown here is derived from an EMBL/GenBank/DDBJ whole genome shotgun (WGS) entry which is preliminary data.</text>
</comment>
<dbReference type="OrthoDB" id="10483339at2759"/>
<name>A0A2P7YHA8_9ASCO</name>
<sequence length="257" mass="28518">MFWTRQPVDGNQANGGNEKCLKLLGKVILPLALFAGFLIHLALTCGEYRAFPRENCIRFQPNGIEEVNTQLGALPTSSLAGQRSADSRSHISELMGNWSESNTSHALASSVFTPVEVGGGKEVELKSRTERQDQAVGDGANQGETLVDCMRLWEKYKKQHFRCFLFLGALLVYTPWLFNSALYVPLIAGFYLLGTVAFFFAFLILDLRDHLMFLNEWFVLYACAAALGCFIVATGTTVIELQAYPLDQAQHEPANIV</sequence>
<dbReference type="EMBL" id="PYFQ01000016">
    <property type="protein sequence ID" value="PSK35352.1"/>
    <property type="molecule type" value="Genomic_DNA"/>
</dbReference>
<keyword evidence="1" id="KW-0812">Transmembrane</keyword>
<dbReference type="GeneID" id="36567984"/>
<feature type="transmembrane region" description="Helical" evidence="1">
    <location>
        <begin position="23"/>
        <end position="43"/>
    </location>
</feature>
<feature type="transmembrane region" description="Helical" evidence="1">
    <location>
        <begin position="184"/>
        <end position="205"/>
    </location>
</feature>
<gene>
    <name evidence="2" type="ORF">C7M61_004597</name>
</gene>